<organism evidence="1 2">
    <name type="scientific">Hallella bergensis DSM 17361</name>
    <dbReference type="NCBI Taxonomy" id="585502"/>
    <lineage>
        <taxon>Bacteria</taxon>
        <taxon>Pseudomonadati</taxon>
        <taxon>Bacteroidota</taxon>
        <taxon>Bacteroidia</taxon>
        <taxon>Bacteroidales</taxon>
        <taxon>Prevotellaceae</taxon>
        <taxon>Hallella</taxon>
    </lineage>
</organism>
<dbReference type="AlphaFoldDB" id="D1PVV0"/>
<dbReference type="EMBL" id="ACKS01000045">
    <property type="protein sequence ID" value="EFA44455.1"/>
    <property type="molecule type" value="Genomic_DNA"/>
</dbReference>
<dbReference type="RefSeq" id="WP_007173199.1">
    <property type="nucleotide sequence ID" value="NZ_GG704780.1"/>
</dbReference>
<sequence length="251" mass="29077">MKQYIRCALLAVAVIFTACSEEDYKLYDTSQVDAVFFQYKNAQGDEVDTVNYVFNYETANSHSIELPVMLMGMPANHDRKIEIKAMPDSSDMVLGVHYTVENAVLPANAVSTVVTVKLLRDNDPELQTRAKHVLLHIEDGEELRSVGKSSFRITYSDIRPTIRPEWWSTTATLPVYSFENAQLFFKYFYEYAPKANLDVFNEMNERYGEYFVKAARFQGPMAMYGDFLMMYVLMPLYRDHHDIEWQEVPGF</sequence>
<dbReference type="PROSITE" id="PS51257">
    <property type="entry name" value="PROKAR_LIPOPROTEIN"/>
    <property type="match status" value="1"/>
</dbReference>
<keyword evidence="2" id="KW-1185">Reference proteome</keyword>
<dbReference type="OrthoDB" id="1097088at2"/>
<dbReference type="Proteomes" id="UP000003160">
    <property type="component" value="Unassembled WGS sequence"/>
</dbReference>
<evidence type="ECO:0008006" key="3">
    <source>
        <dbReference type="Google" id="ProtNLM"/>
    </source>
</evidence>
<dbReference type="eggNOG" id="ENOG50337IP">
    <property type="taxonomic scope" value="Bacteria"/>
</dbReference>
<dbReference type="InterPro" id="IPR032299">
    <property type="entry name" value="DUF4843"/>
</dbReference>
<name>D1PVV0_9BACT</name>
<accession>D1PVV0</accession>
<reference evidence="1 2" key="1">
    <citation type="submission" date="2009-10" db="EMBL/GenBank/DDBJ databases">
        <authorList>
            <person name="Qin X."/>
            <person name="Bachman B."/>
            <person name="Battles P."/>
            <person name="Bell A."/>
            <person name="Bess C."/>
            <person name="Bickham C."/>
            <person name="Chaboub L."/>
            <person name="Chen D."/>
            <person name="Coyle M."/>
            <person name="Deiros D.R."/>
            <person name="Dinh H."/>
            <person name="Forbes L."/>
            <person name="Fowler G."/>
            <person name="Francisco L."/>
            <person name="Fu Q."/>
            <person name="Gubbala S."/>
            <person name="Hale W."/>
            <person name="Han Y."/>
            <person name="Hemphill L."/>
            <person name="Highlander S.K."/>
            <person name="Hirani K."/>
            <person name="Hogues M."/>
            <person name="Jackson L."/>
            <person name="Jakkamsetti A."/>
            <person name="Javaid M."/>
            <person name="Jiang H."/>
            <person name="Korchina V."/>
            <person name="Kovar C."/>
            <person name="Lara F."/>
            <person name="Lee S."/>
            <person name="Mata R."/>
            <person name="Mathew T."/>
            <person name="Moen C."/>
            <person name="Morales K."/>
            <person name="Munidasa M."/>
            <person name="Nazareth L."/>
            <person name="Ngo R."/>
            <person name="Nguyen L."/>
            <person name="Okwuonu G."/>
            <person name="Ongeri F."/>
            <person name="Patil S."/>
            <person name="Petrosino J."/>
            <person name="Pham C."/>
            <person name="Pham P."/>
            <person name="Pu L.-L."/>
            <person name="Puazo M."/>
            <person name="Raj R."/>
            <person name="Reid J."/>
            <person name="Rouhana J."/>
            <person name="Saada N."/>
            <person name="Shang Y."/>
            <person name="Simmons D."/>
            <person name="Thornton R."/>
            <person name="Warren J."/>
            <person name="Weissenberger G."/>
            <person name="Zhang J."/>
            <person name="Zhang L."/>
            <person name="Zhou C."/>
            <person name="Zhu D."/>
            <person name="Muzny D."/>
            <person name="Worley K."/>
            <person name="Gibbs R."/>
        </authorList>
    </citation>
    <scope>NUCLEOTIDE SEQUENCE [LARGE SCALE GENOMIC DNA]</scope>
    <source>
        <strain evidence="1 2">DSM 17361</strain>
    </source>
</reference>
<dbReference type="HOGENOM" id="CLU_080083_0_0_10"/>
<comment type="caution">
    <text evidence="1">The sequence shown here is derived from an EMBL/GenBank/DDBJ whole genome shotgun (WGS) entry which is preliminary data.</text>
</comment>
<evidence type="ECO:0000313" key="2">
    <source>
        <dbReference type="Proteomes" id="UP000003160"/>
    </source>
</evidence>
<protein>
    <recommendedName>
        <fullName evidence="3">DUF4843 domain-containing protein</fullName>
    </recommendedName>
</protein>
<gene>
    <name evidence="1" type="ORF">HMPREF0645_1085</name>
</gene>
<dbReference type="Pfam" id="PF16132">
    <property type="entry name" value="DUF4843"/>
    <property type="match status" value="1"/>
</dbReference>
<proteinExistence type="predicted"/>
<evidence type="ECO:0000313" key="1">
    <source>
        <dbReference type="EMBL" id="EFA44455.1"/>
    </source>
</evidence>